<proteinExistence type="predicted"/>
<keyword evidence="2" id="KW-1185">Reference proteome</keyword>
<dbReference type="AlphaFoldDB" id="A0A1H9CVD0"/>
<dbReference type="STRING" id="988801.SAMN05216522_10123"/>
<dbReference type="OrthoDB" id="8562286at2"/>
<name>A0A1H9CVD0_9GAMM</name>
<protein>
    <submittedName>
        <fullName evidence="1">Uncharacterized protein</fullName>
    </submittedName>
</protein>
<reference evidence="2" key="1">
    <citation type="submission" date="2016-10" db="EMBL/GenBank/DDBJ databases">
        <authorList>
            <person name="Varghese N."/>
            <person name="Submissions S."/>
        </authorList>
    </citation>
    <scope>NUCLEOTIDE SEQUENCE [LARGE SCALE GENOMIC DNA]</scope>
    <source>
        <strain evidence="2">8N4</strain>
    </source>
</reference>
<sequence length="279" mass="32420">MNKYSNQIDEVAITLYDSGLLPDYKKKIQDQDKNSLYSMGCILDSRDWGEQISVREVMYKMLTDKRMEMAWPALTKRASECPIRSLFYMALCIEISEIYPGPDDWSLLTPNEKKRKLDKISKLALSLCQEIANTPLDSNVMEYANHKMYFDNFKQRCMSNKYREKIDFSLSAFCKLEGNFYIKKQENLENAVANSWADIGVMGPSVSSLLQDIYSKAKNSNYESVIKRKSQVRRSYFIRKLSAFFQEYFDTPLHSITAAICSVFLDEDISIEEVRSTIR</sequence>
<dbReference type="RefSeq" id="WP_092670998.1">
    <property type="nucleotide sequence ID" value="NZ_FOGC01000001.1"/>
</dbReference>
<evidence type="ECO:0000313" key="2">
    <source>
        <dbReference type="Proteomes" id="UP000242515"/>
    </source>
</evidence>
<accession>A0A1H9CVD0</accession>
<dbReference type="EMBL" id="FOGC01000001">
    <property type="protein sequence ID" value="SEQ05101.1"/>
    <property type="molecule type" value="Genomic_DNA"/>
</dbReference>
<gene>
    <name evidence="1" type="ORF">SAMN05216522_10123</name>
</gene>
<organism evidence="1 2">
    <name type="scientific">Rosenbergiella nectarea</name>
    <dbReference type="NCBI Taxonomy" id="988801"/>
    <lineage>
        <taxon>Bacteria</taxon>
        <taxon>Pseudomonadati</taxon>
        <taxon>Pseudomonadota</taxon>
        <taxon>Gammaproteobacteria</taxon>
        <taxon>Enterobacterales</taxon>
        <taxon>Erwiniaceae</taxon>
        <taxon>Rosenbergiella</taxon>
    </lineage>
</organism>
<evidence type="ECO:0000313" key="1">
    <source>
        <dbReference type="EMBL" id="SEQ05101.1"/>
    </source>
</evidence>
<dbReference type="Proteomes" id="UP000242515">
    <property type="component" value="Unassembled WGS sequence"/>
</dbReference>